<sequence length="74" mass="8470">MRFNMLKNSETTGAYVGSAIAIYSGFTLADWAAIFGILFGLFTMLINWYYKNKEIKLKETALKQKIDLKEGDHE</sequence>
<accession>Q48281</accession>
<keyword evidence="1" id="KW-0472">Membrane</keyword>
<proteinExistence type="predicted"/>
<feature type="transmembrane region" description="Helical" evidence="1">
    <location>
        <begin position="20"/>
        <end position="50"/>
    </location>
</feature>
<keyword evidence="1" id="KW-0812">Transmembrane</keyword>
<evidence type="ECO:0000256" key="1">
    <source>
        <dbReference type="SAM" id="Phobius"/>
    </source>
</evidence>
<dbReference type="TCDB" id="1.E.7.1.2">
    <property type="family name" value="the hp1 holin (hp1 holin) family"/>
</dbReference>
<reference evidence="2" key="1">
    <citation type="thesis" date="1996" institute="V. I. D. O." country="University of Saskatchewan">
        <authorList>
            <person name="Pontarollo R.A."/>
        </authorList>
    </citation>
    <scope>NUCLEOTIDE SEQUENCE</scope>
    <source>
        <strain evidence="2">HS25</strain>
    </source>
</reference>
<dbReference type="InterPro" id="IPR032118">
    <property type="entry name" value="Phage_holin_HP1"/>
</dbReference>
<dbReference type="EMBL" id="U28154">
    <property type="protein sequence ID" value="AAC45168.1"/>
    <property type="molecule type" value="Genomic_DNA"/>
</dbReference>
<name>Q48281_HISSO</name>
<evidence type="ECO:0000313" key="2">
    <source>
        <dbReference type="EMBL" id="AAC45168.1"/>
    </source>
</evidence>
<protein>
    <submittedName>
        <fullName evidence="2">Holin</fullName>
    </submittedName>
</protein>
<dbReference type="Pfam" id="PF16080">
    <property type="entry name" value="Phage_holin_2_3"/>
    <property type="match status" value="1"/>
</dbReference>
<dbReference type="AlphaFoldDB" id="Q48281"/>
<organism evidence="2">
    <name type="scientific">Histophilus somni</name>
    <name type="common">Haemophilus somnus</name>
    <dbReference type="NCBI Taxonomy" id="731"/>
    <lineage>
        <taxon>Bacteria</taxon>
        <taxon>Pseudomonadati</taxon>
        <taxon>Pseudomonadota</taxon>
        <taxon>Gammaproteobacteria</taxon>
        <taxon>Pasteurellales</taxon>
        <taxon>Pasteurellaceae</taxon>
        <taxon>Histophilus</taxon>
    </lineage>
</organism>
<reference evidence="2" key="2">
    <citation type="journal article" date="1997" name="J. Bacteriol.">
        <title>Cloning and characterization of bacteriophage-like DNA from Haemophilus somnus homologous to phages P2 and HP1.</title>
        <authorList>
            <person name="Pontarollo R.A."/>
            <person name="Rioux C.R."/>
            <person name="Potter A.A."/>
        </authorList>
    </citation>
    <scope>NUCLEOTIDE SEQUENCE</scope>
    <source>
        <strain evidence="2">HS25</strain>
    </source>
</reference>
<keyword evidence="1" id="KW-1133">Transmembrane helix</keyword>